<evidence type="ECO:0000313" key="1">
    <source>
        <dbReference type="EMBL" id="KAJ9069134.1"/>
    </source>
</evidence>
<sequence length="334" mass="37687">MEASGYCAVMAELSKEKVWLVEYHQDEVDPPVRWVDGIMEIRDSSGGWHSIRACFRYVTQKPWARIPLHTKTIVMNEIISCLAGGRNKMMAARAYEFFNAEMADSGLSVRTPDTIRNVTKNEIPLWVNSMGGHAVIKVPYSNAGQGVYTVTNAEDLKAFMETDHYYDKFIVQSLVGNASWSSTSRDGKFYHVGTIPNKKVNTYVSDLRMMITGDSQGFRPVSIYGRRARKPLIKHLEDDPSITSWEMLGTNLSVKLADGSWATEAQRLLLMDRKDFNQLGIGVDDIIDAYVQTILSVIAIDKLCQRLVPDKGKFDFELFKALNPDEALLNEILM</sequence>
<protein>
    <submittedName>
        <fullName evidence="1">Uncharacterized protein</fullName>
    </submittedName>
</protein>
<gene>
    <name evidence="1" type="ORF">DSO57_1021668</name>
</gene>
<dbReference type="Proteomes" id="UP001165960">
    <property type="component" value="Unassembled WGS sequence"/>
</dbReference>
<name>A0ACC2T3N3_9FUNG</name>
<reference evidence="1" key="1">
    <citation type="submission" date="2022-04" db="EMBL/GenBank/DDBJ databases">
        <title>Genome of the entomopathogenic fungus Entomophthora muscae.</title>
        <authorList>
            <person name="Elya C."/>
            <person name="Lovett B.R."/>
            <person name="Lee E."/>
            <person name="Macias A.M."/>
            <person name="Hajek A.E."/>
            <person name="De Bivort B.L."/>
            <person name="Kasson M.T."/>
            <person name="De Fine Licht H.H."/>
            <person name="Stajich J.E."/>
        </authorList>
    </citation>
    <scope>NUCLEOTIDE SEQUENCE</scope>
    <source>
        <strain evidence="1">Berkeley</strain>
    </source>
</reference>
<comment type="caution">
    <text evidence="1">The sequence shown here is derived from an EMBL/GenBank/DDBJ whole genome shotgun (WGS) entry which is preliminary data.</text>
</comment>
<evidence type="ECO:0000313" key="2">
    <source>
        <dbReference type="Proteomes" id="UP001165960"/>
    </source>
</evidence>
<keyword evidence="2" id="KW-1185">Reference proteome</keyword>
<accession>A0ACC2T3N3</accession>
<proteinExistence type="predicted"/>
<organism evidence="1 2">
    <name type="scientific">Entomophthora muscae</name>
    <dbReference type="NCBI Taxonomy" id="34485"/>
    <lineage>
        <taxon>Eukaryota</taxon>
        <taxon>Fungi</taxon>
        <taxon>Fungi incertae sedis</taxon>
        <taxon>Zoopagomycota</taxon>
        <taxon>Entomophthoromycotina</taxon>
        <taxon>Entomophthoromycetes</taxon>
        <taxon>Entomophthorales</taxon>
        <taxon>Entomophthoraceae</taxon>
        <taxon>Entomophthora</taxon>
    </lineage>
</organism>
<dbReference type="EMBL" id="QTSX02003656">
    <property type="protein sequence ID" value="KAJ9069134.1"/>
    <property type="molecule type" value="Genomic_DNA"/>
</dbReference>